<dbReference type="InterPro" id="IPR050146">
    <property type="entry name" value="Type-I_3-dehydroquinase"/>
</dbReference>
<dbReference type="GO" id="GO:0009423">
    <property type="term" value="P:chorismate biosynthetic process"/>
    <property type="evidence" value="ECO:0007669"/>
    <property type="project" value="UniProtKB-UniRule"/>
</dbReference>
<evidence type="ECO:0000256" key="3">
    <source>
        <dbReference type="ARBA" id="ARBA00023239"/>
    </source>
</evidence>
<name>A0A2N0Z211_9BACI</name>
<dbReference type="SUPFAM" id="SSF51569">
    <property type="entry name" value="Aldolase"/>
    <property type="match status" value="1"/>
</dbReference>
<feature type="binding site" evidence="5">
    <location>
        <position position="22"/>
    </location>
    <ligand>
        <name>3-dehydroquinate</name>
        <dbReference type="ChEBI" id="CHEBI:32364"/>
    </ligand>
</feature>
<dbReference type="OrthoDB" id="9813659at2"/>
<dbReference type="NCBIfam" id="TIGR01093">
    <property type="entry name" value="aroD"/>
    <property type="match status" value="1"/>
</dbReference>
<evidence type="ECO:0000256" key="2">
    <source>
        <dbReference type="ARBA" id="ARBA00023141"/>
    </source>
</evidence>
<dbReference type="AlphaFoldDB" id="A0A2N0Z211"/>
<dbReference type="InterPro" id="IPR001381">
    <property type="entry name" value="DHquinase_I"/>
</dbReference>
<proteinExistence type="inferred from homology"/>
<dbReference type="FunFam" id="3.20.20.70:FF:000047">
    <property type="entry name" value="3-dehydroquinate dehydratase"/>
    <property type="match status" value="1"/>
</dbReference>
<feature type="binding site" evidence="5">
    <location>
        <begin position="47"/>
        <end position="49"/>
    </location>
    <ligand>
        <name>3-dehydroquinate</name>
        <dbReference type="ChEBI" id="CHEBI:32364"/>
    </ligand>
</feature>
<dbReference type="HAMAP" id="MF_00214">
    <property type="entry name" value="AroD"/>
    <property type="match status" value="1"/>
</dbReference>
<protein>
    <recommendedName>
        <fullName evidence="5">3-dehydroquinate dehydratase</fullName>
        <shortName evidence="5">3-dehydroquinase</shortName>
        <ecNumber evidence="5">4.2.1.10</ecNumber>
    </recommendedName>
    <alternativeName>
        <fullName evidence="5">Type I DHQase</fullName>
    </alternativeName>
    <alternativeName>
        <fullName evidence="5">Type I dehydroquinase</fullName>
        <shortName evidence="5">DHQ1</shortName>
    </alternativeName>
</protein>
<dbReference type="InterPro" id="IPR013785">
    <property type="entry name" value="Aldolase_TIM"/>
</dbReference>
<dbReference type="PANTHER" id="PTHR43699">
    <property type="entry name" value="3-DEHYDROQUINATE DEHYDRATASE"/>
    <property type="match status" value="1"/>
</dbReference>
<comment type="function">
    <text evidence="5">Involved in the third step of the chorismate pathway, which leads to the biosynthesis of aromatic amino acids. Catalyzes the cis-dehydration of 3-dehydroquinate (DHQ) and introduces the first double bond of the aromatic ring to yield 3-dehydroshikimate.</text>
</comment>
<keyword evidence="7" id="KW-1185">Reference proteome</keyword>
<evidence type="ECO:0000256" key="4">
    <source>
        <dbReference type="ARBA" id="ARBA00023270"/>
    </source>
</evidence>
<dbReference type="GO" id="GO:0046279">
    <property type="term" value="P:3,4-dihydroxybenzoate biosynthetic process"/>
    <property type="evidence" value="ECO:0007669"/>
    <property type="project" value="TreeGrafter"/>
</dbReference>
<keyword evidence="4 5" id="KW-0704">Schiff base</keyword>
<organism evidence="6 7">
    <name type="scientific">Niallia nealsonii</name>
    <dbReference type="NCBI Taxonomy" id="115979"/>
    <lineage>
        <taxon>Bacteria</taxon>
        <taxon>Bacillati</taxon>
        <taxon>Bacillota</taxon>
        <taxon>Bacilli</taxon>
        <taxon>Bacillales</taxon>
        <taxon>Bacillaceae</taxon>
        <taxon>Niallia</taxon>
    </lineage>
</organism>
<dbReference type="RefSeq" id="WP_101177279.1">
    <property type="nucleotide sequence ID" value="NZ_PISE01000022.1"/>
</dbReference>
<dbReference type="Gene3D" id="3.20.20.70">
    <property type="entry name" value="Aldolase class I"/>
    <property type="match status" value="1"/>
</dbReference>
<keyword evidence="5" id="KW-0028">Amino-acid biosynthesis</keyword>
<dbReference type="Proteomes" id="UP000233375">
    <property type="component" value="Unassembled WGS sequence"/>
</dbReference>
<dbReference type="CDD" id="cd00502">
    <property type="entry name" value="DHQase_I"/>
    <property type="match status" value="1"/>
</dbReference>
<feature type="active site" description="Schiff-base intermediate with substrate" evidence="5">
    <location>
        <position position="170"/>
    </location>
</feature>
<keyword evidence="2 5" id="KW-0057">Aromatic amino acid biosynthesis</keyword>
<gene>
    <name evidence="5" type="primary">aroD</name>
    <name evidence="6" type="ORF">CWS01_11155</name>
</gene>
<comment type="pathway">
    <text evidence="5">Metabolic intermediate biosynthesis; chorismate biosynthesis; chorismate from D-erythrose 4-phosphate and phosphoenolpyruvate: step 3/7.</text>
</comment>
<dbReference type="GO" id="GO:0009073">
    <property type="term" value="P:aromatic amino acid family biosynthetic process"/>
    <property type="evidence" value="ECO:0007669"/>
    <property type="project" value="UniProtKB-KW"/>
</dbReference>
<comment type="subunit">
    <text evidence="5">Homodimer.</text>
</comment>
<feature type="binding site" evidence="5">
    <location>
        <position position="82"/>
    </location>
    <ligand>
        <name>3-dehydroquinate</name>
        <dbReference type="ChEBI" id="CHEBI:32364"/>
    </ligand>
</feature>
<feature type="binding site" evidence="5">
    <location>
        <position position="236"/>
    </location>
    <ligand>
        <name>3-dehydroquinate</name>
        <dbReference type="ChEBI" id="CHEBI:32364"/>
    </ligand>
</feature>
<reference evidence="6 7" key="1">
    <citation type="journal article" date="2003" name="Int. J. Syst. Evol. Microbiol.">
        <title>Bacillus nealsonii sp. nov., isolated from a spacecraft-assembly facility, whose spores are gamma-radiation resistant.</title>
        <authorList>
            <person name="Venkateswaran K."/>
            <person name="Kempf M."/>
            <person name="Chen F."/>
            <person name="Satomi M."/>
            <person name="Nicholson W."/>
            <person name="Kern R."/>
        </authorList>
    </citation>
    <scope>NUCLEOTIDE SEQUENCE [LARGE SCALE GENOMIC DNA]</scope>
    <source>
        <strain evidence="6 7">FO-92</strain>
    </source>
</reference>
<dbReference type="GO" id="GO:0008652">
    <property type="term" value="P:amino acid biosynthetic process"/>
    <property type="evidence" value="ECO:0007669"/>
    <property type="project" value="UniProtKB-KW"/>
</dbReference>
<evidence type="ECO:0000313" key="7">
    <source>
        <dbReference type="Proteomes" id="UP000233375"/>
    </source>
</evidence>
<evidence type="ECO:0000313" key="6">
    <source>
        <dbReference type="EMBL" id="PKG23544.1"/>
    </source>
</evidence>
<feature type="active site" description="Proton donor/acceptor" evidence="5">
    <location>
        <position position="143"/>
    </location>
</feature>
<dbReference type="EC" id="4.2.1.10" evidence="5"/>
<dbReference type="EMBL" id="PISE01000022">
    <property type="protein sequence ID" value="PKG23544.1"/>
    <property type="molecule type" value="Genomic_DNA"/>
</dbReference>
<accession>A0A2N0Z211</accession>
<comment type="catalytic activity">
    <reaction evidence="1 5">
        <text>3-dehydroquinate = 3-dehydroshikimate + H2O</text>
        <dbReference type="Rhea" id="RHEA:21096"/>
        <dbReference type="ChEBI" id="CHEBI:15377"/>
        <dbReference type="ChEBI" id="CHEBI:16630"/>
        <dbReference type="ChEBI" id="CHEBI:32364"/>
        <dbReference type="EC" id="4.2.1.10"/>
    </reaction>
</comment>
<evidence type="ECO:0000256" key="5">
    <source>
        <dbReference type="HAMAP-Rule" id="MF_00214"/>
    </source>
</evidence>
<comment type="similarity">
    <text evidence="5">Belongs to the type-I 3-dehydroquinase family.</text>
</comment>
<evidence type="ECO:0000256" key="1">
    <source>
        <dbReference type="ARBA" id="ARBA00001864"/>
    </source>
</evidence>
<dbReference type="PANTHER" id="PTHR43699:SF1">
    <property type="entry name" value="3-DEHYDROQUINATE DEHYDRATASE"/>
    <property type="match status" value="1"/>
</dbReference>
<feature type="binding site" evidence="5">
    <location>
        <position position="213"/>
    </location>
    <ligand>
        <name>3-dehydroquinate</name>
        <dbReference type="ChEBI" id="CHEBI:32364"/>
    </ligand>
</feature>
<dbReference type="Pfam" id="PF01487">
    <property type="entry name" value="DHquinase_I"/>
    <property type="match status" value="1"/>
</dbReference>
<sequence>MGKLVKVKDIVIGEGMPKICVSLIGQTMEQLKEEAALLKTSNVDIIEWRVDFFEHIDSEMVIQALYEIRKVIPDKPLIFTFRSAKEGGERELETASYFALNGAIVETGMADIIDIELLQEEASIKELVEFAHNKKVAVIISNHEFKQTPPKEEIIKRLIKAQSLGADLPKMAVMPKNAEDVITLLDATNTMKKQYANGPIITMAMAGTGSISRMAGELFGSDVTFAAAKKASAPGQIPVDQLKKVLEILHHSL</sequence>
<dbReference type="GO" id="GO:0003855">
    <property type="term" value="F:3-dehydroquinate dehydratase activity"/>
    <property type="evidence" value="ECO:0007669"/>
    <property type="project" value="UniProtKB-UniRule"/>
</dbReference>
<keyword evidence="3 5" id="KW-0456">Lyase</keyword>
<dbReference type="UniPathway" id="UPA00053">
    <property type="reaction ID" value="UER00086"/>
</dbReference>
<comment type="caution">
    <text evidence="6">The sequence shown here is derived from an EMBL/GenBank/DDBJ whole genome shotgun (WGS) entry which is preliminary data.</text>
</comment>
<feature type="binding site" evidence="5">
    <location>
        <position position="232"/>
    </location>
    <ligand>
        <name>3-dehydroquinate</name>
        <dbReference type="ChEBI" id="CHEBI:32364"/>
    </ligand>
</feature>